<accession>A0ABY8VQD2</accession>
<dbReference type="InterPro" id="IPR000120">
    <property type="entry name" value="Amidase"/>
</dbReference>
<comment type="catalytic activity">
    <reaction evidence="1">
        <text>a monocarboxylic acid amide + H2O = a monocarboxylate + NH4(+)</text>
        <dbReference type="Rhea" id="RHEA:12020"/>
        <dbReference type="ChEBI" id="CHEBI:15377"/>
        <dbReference type="ChEBI" id="CHEBI:28938"/>
        <dbReference type="ChEBI" id="CHEBI:35757"/>
        <dbReference type="ChEBI" id="CHEBI:83628"/>
        <dbReference type="EC" id="3.5.1.4"/>
    </reaction>
</comment>
<dbReference type="Gene3D" id="3.90.1300.10">
    <property type="entry name" value="Amidase signature (AS) domain"/>
    <property type="match status" value="2"/>
</dbReference>
<sequence>MTTTADQQTSLADLAAALRTGEVTAVSQVAALADRLAGLSPAEHGFSHLALERAHDAAERADRVPPPQRGRLHGLLLPVKDLTHVEGMPTTFGSALRTRRAAATDTVAAELINQGAIIPGKSAAAELGLTIYTEPPGLPVPDNPLWPGRTPAGSSGGAAVIVARGLVPAAHASDGGGSIRVPAAATGIVGFKPSAPRLAAQGFLTTSLADTAFLHQLDPAPGRRRVGVLTQPLFFGTDVDEVMLTAVAGAADRLREAGHEVVEVSAYPGSEDTFAAFRTIFTAKLVGLPGPADGIVGWLRAHGRAVTRDRLVAAEKHADRLGPMLADHWGVDALLTPMTTTDPPPIGHFAALPPEENFLAQTRWSPWGSLFNVTGRAAVSLPWPVPGHPPVGVHLGALTLDDAALLHLAGELHR</sequence>
<organism evidence="5 6">
    <name type="scientific">Corynebacterium suedekumii</name>
    <dbReference type="NCBI Taxonomy" id="3049801"/>
    <lineage>
        <taxon>Bacteria</taxon>
        <taxon>Bacillati</taxon>
        <taxon>Actinomycetota</taxon>
        <taxon>Actinomycetes</taxon>
        <taxon>Mycobacteriales</taxon>
        <taxon>Corynebacteriaceae</taxon>
        <taxon>Corynebacterium</taxon>
    </lineage>
</organism>
<dbReference type="EMBL" id="CP126970">
    <property type="protein sequence ID" value="WIM70868.1"/>
    <property type="molecule type" value="Genomic_DNA"/>
</dbReference>
<evidence type="ECO:0000313" key="5">
    <source>
        <dbReference type="EMBL" id="WIM70868.1"/>
    </source>
</evidence>
<proteinExistence type="inferred from homology"/>
<protein>
    <recommendedName>
        <fullName evidence="3">amidase</fullName>
        <ecNumber evidence="3">3.5.1.4</ecNumber>
    </recommendedName>
</protein>
<evidence type="ECO:0000256" key="2">
    <source>
        <dbReference type="ARBA" id="ARBA00009199"/>
    </source>
</evidence>
<evidence type="ECO:0000256" key="3">
    <source>
        <dbReference type="ARBA" id="ARBA00012922"/>
    </source>
</evidence>
<dbReference type="Proteomes" id="UP001238805">
    <property type="component" value="Chromosome"/>
</dbReference>
<dbReference type="InterPro" id="IPR023631">
    <property type="entry name" value="Amidase_dom"/>
</dbReference>
<dbReference type="PANTHER" id="PTHR11895:SF7">
    <property type="entry name" value="GLUTAMYL-TRNA(GLN) AMIDOTRANSFERASE SUBUNIT A, MITOCHONDRIAL"/>
    <property type="match status" value="1"/>
</dbReference>
<name>A0ABY8VQD2_9CORY</name>
<gene>
    <name evidence="5" type="ORF">QP029_03320</name>
</gene>
<dbReference type="SUPFAM" id="SSF75304">
    <property type="entry name" value="Amidase signature (AS) enzymes"/>
    <property type="match status" value="1"/>
</dbReference>
<evidence type="ECO:0000256" key="1">
    <source>
        <dbReference type="ARBA" id="ARBA00001311"/>
    </source>
</evidence>
<evidence type="ECO:0000313" key="6">
    <source>
        <dbReference type="Proteomes" id="UP001238805"/>
    </source>
</evidence>
<dbReference type="EC" id="3.5.1.4" evidence="3"/>
<evidence type="ECO:0000259" key="4">
    <source>
        <dbReference type="Pfam" id="PF01425"/>
    </source>
</evidence>
<dbReference type="PANTHER" id="PTHR11895">
    <property type="entry name" value="TRANSAMIDASE"/>
    <property type="match status" value="1"/>
</dbReference>
<dbReference type="Pfam" id="PF01425">
    <property type="entry name" value="Amidase"/>
    <property type="match status" value="1"/>
</dbReference>
<dbReference type="InterPro" id="IPR036928">
    <property type="entry name" value="AS_sf"/>
</dbReference>
<reference evidence="5 6" key="1">
    <citation type="submission" date="2023-05" db="EMBL/GenBank/DDBJ databases">
        <title>Corynebacterium suedekumii sp. nov. and Corynebacterium breve sp. nov. isolated from raw cow's milk.</title>
        <authorList>
            <person name="Baer M.K."/>
            <person name="Mehl L."/>
            <person name="Hellmuth R."/>
            <person name="Marke G."/>
            <person name="Lipski A."/>
        </authorList>
    </citation>
    <scope>NUCLEOTIDE SEQUENCE [LARGE SCALE GENOMIC DNA]</scope>
    <source>
        <strain evidence="5 6">LM112</strain>
    </source>
</reference>
<keyword evidence="6" id="KW-1185">Reference proteome</keyword>
<comment type="similarity">
    <text evidence="2">Belongs to the amidase family.</text>
</comment>
<feature type="domain" description="Amidase" evidence="4">
    <location>
        <begin position="29"/>
        <end position="204"/>
    </location>
</feature>
<dbReference type="RefSeq" id="WP_284875448.1">
    <property type="nucleotide sequence ID" value="NZ_CP126970.1"/>
</dbReference>